<dbReference type="SMART" id="SM00885">
    <property type="entry name" value="D5_N"/>
    <property type="match status" value="1"/>
</dbReference>
<proteinExistence type="predicted"/>
<evidence type="ECO:0000256" key="2">
    <source>
        <dbReference type="ARBA" id="ARBA00022801"/>
    </source>
</evidence>
<evidence type="ECO:0000256" key="3">
    <source>
        <dbReference type="ARBA" id="ARBA00022840"/>
    </source>
</evidence>
<protein>
    <submittedName>
        <fullName evidence="6">Putative DNA primase/helicase</fullName>
    </submittedName>
</protein>
<dbReference type="InterPro" id="IPR006500">
    <property type="entry name" value="Helicase_put_C_phage/plasmid"/>
</dbReference>
<dbReference type="InterPro" id="IPR051620">
    <property type="entry name" value="ORF904-like_C"/>
</dbReference>
<dbReference type="InterPro" id="IPR027417">
    <property type="entry name" value="P-loop_NTPase"/>
</dbReference>
<dbReference type="PANTHER" id="PTHR35372">
    <property type="entry name" value="ATP BINDING PROTEIN-RELATED"/>
    <property type="match status" value="1"/>
</dbReference>
<reference evidence="6 7" key="1">
    <citation type="submission" date="2020-08" db="EMBL/GenBank/DDBJ databases">
        <title>Genomic Encyclopedia of Type Strains, Phase IV (KMG-IV): sequencing the most valuable type-strain genomes for metagenomic binning, comparative biology and taxonomic classification.</title>
        <authorList>
            <person name="Goeker M."/>
        </authorList>
    </citation>
    <scope>NUCLEOTIDE SEQUENCE [LARGE SCALE GENOMIC DNA]</scope>
    <source>
        <strain evidence="6 7">DSM 29514</strain>
    </source>
</reference>
<dbReference type="InterPro" id="IPR014818">
    <property type="entry name" value="Phage/plasmid_primase_P4_C"/>
</dbReference>
<feature type="region of interest" description="Disordered" evidence="4">
    <location>
        <begin position="570"/>
        <end position="599"/>
    </location>
</feature>
<comment type="caution">
    <text evidence="6">The sequence shown here is derived from an EMBL/GenBank/DDBJ whole genome shotgun (WGS) entry which is preliminary data.</text>
</comment>
<evidence type="ECO:0000313" key="7">
    <source>
        <dbReference type="Proteomes" id="UP000519897"/>
    </source>
</evidence>
<keyword evidence="1" id="KW-0547">Nucleotide-binding</keyword>
<accession>A0A7W6PSQ3</accession>
<dbReference type="GO" id="GO:0004386">
    <property type="term" value="F:helicase activity"/>
    <property type="evidence" value="ECO:0007669"/>
    <property type="project" value="UniProtKB-KW"/>
</dbReference>
<dbReference type="PROSITE" id="PS51206">
    <property type="entry name" value="SF3_HELICASE_1"/>
    <property type="match status" value="1"/>
</dbReference>
<dbReference type="AlphaFoldDB" id="A0A7W6PSQ3"/>
<keyword evidence="2" id="KW-0378">Hydrolase</keyword>
<dbReference type="GO" id="GO:0016787">
    <property type="term" value="F:hydrolase activity"/>
    <property type="evidence" value="ECO:0007669"/>
    <property type="project" value="UniProtKB-KW"/>
</dbReference>
<dbReference type="NCBIfam" id="TIGR01613">
    <property type="entry name" value="primase_Cterm"/>
    <property type="match status" value="1"/>
</dbReference>
<keyword evidence="6" id="KW-0347">Helicase</keyword>
<organism evidence="6 7">
    <name type="scientific">Rhizobium rhizoryzae</name>
    <dbReference type="NCBI Taxonomy" id="451876"/>
    <lineage>
        <taxon>Bacteria</taxon>
        <taxon>Pseudomonadati</taxon>
        <taxon>Pseudomonadota</taxon>
        <taxon>Alphaproteobacteria</taxon>
        <taxon>Hyphomicrobiales</taxon>
        <taxon>Rhizobiaceae</taxon>
        <taxon>Rhizobium/Agrobacterium group</taxon>
        <taxon>Rhizobium</taxon>
    </lineage>
</organism>
<feature type="compositionally biased region" description="Basic and acidic residues" evidence="4">
    <location>
        <begin position="590"/>
        <end position="599"/>
    </location>
</feature>
<dbReference type="Proteomes" id="UP000519897">
    <property type="component" value="Unassembled WGS sequence"/>
</dbReference>
<evidence type="ECO:0000256" key="1">
    <source>
        <dbReference type="ARBA" id="ARBA00022741"/>
    </source>
</evidence>
<keyword evidence="7" id="KW-1185">Reference proteome</keyword>
<evidence type="ECO:0000259" key="5">
    <source>
        <dbReference type="PROSITE" id="PS51206"/>
    </source>
</evidence>
<dbReference type="InterPro" id="IPR014015">
    <property type="entry name" value="Helicase_SF3_DNA-vir"/>
</dbReference>
<sequence length="599" mass="66638">MGKKKQTGLPEEVAQVLKGAAAQRENYKPKEADDEPAASEKDTLSDPAVVQFCAELDHSDTDNARRLKLHFGDDLVVVAEEKSKEPLFGVWAGTHWDVANGRPRAVAIAQKLGDRIGEEALYIKPTEGQQVILDMAELALKKKEEERSPQEKRLIVAAEKVAEAHAKAVKRRLDHGVSSKNVARLNAMLACIAPHIMRKPDDFNADKWTVAVKNATLTFRRVMARKPNPRHKSIEETPDAPPQIEYCKEFHLDVIEGHRREDLITSVVPIKYDPKATCPNWTAFIDSKLPDPDVRKLVQVSSGLGMLGITVQFLFFHYGNGANGKSVYMETLCRMMGDAAVTLPATSIMGEGGSSGGASPDIVRLYGKRLLRVKELPEGEPLRENLVKELTGGEGITARNLFSGYMDFEPKFIAMMSGNGYPKITGTDDGIWRRMAVIHWPRQIAVEDRREFQEVVASFTPEYPGILNWLIEGVKIYLREGLVIPEAVKQATQEYRDDMDRTASFVARCVKKDPDAPPVSGKDLYQAYCDFTIDQGGKPMSITAFGREMGKKFEKDRDSGLVNYRGIRLTNVPQPRSASDPPPGRFSAPLHEDIPEGFL</sequence>
<dbReference type="RefSeq" id="WP_165130378.1">
    <property type="nucleotide sequence ID" value="NZ_CP049247.1"/>
</dbReference>
<feature type="domain" description="SF3 helicase" evidence="5">
    <location>
        <begin position="298"/>
        <end position="453"/>
    </location>
</feature>
<name>A0A7W6PSQ3_9HYPH</name>
<dbReference type="EMBL" id="JACIEC010000012">
    <property type="protein sequence ID" value="MBB4145798.1"/>
    <property type="molecule type" value="Genomic_DNA"/>
</dbReference>
<dbReference type="Gene3D" id="3.40.50.300">
    <property type="entry name" value="P-loop containing nucleotide triphosphate hydrolases"/>
    <property type="match status" value="1"/>
</dbReference>
<dbReference type="Pfam" id="PF08706">
    <property type="entry name" value="D5_N"/>
    <property type="match status" value="1"/>
</dbReference>
<dbReference type="PANTHER" id="PTHR35372:SF2">
    <property type="entry name" value="SF3 HELICASE DOMAIN-CONTAINING PROTEIN"/>
    <property type="match status" value="1"/>
</dbReference>
<dbReference type="GO" id="GO:0005524">
    <property type="term" value="F:ATP binding"/>
    <property type="evidence" value="ECO:0007669"/>
    <property type="project" value="UniProtKB-KW"/>
</dbReference>
<gene>
    <name evidence="6" type="ORF">GGQ72_004364</name>
</gene>
<feature type="region of interest" description="Disordered" evidence="4">
    <location>
        <begin position="1"/>
        <end position="44"/>
    </location>
</feature>
<evidence type="ECO:0000313" key="6">
    <source>
        <dbReference type="EMBL" id="MBB4145798.1"/>
    </source>
</evidence>
<evidence type="ECO:0000256" key="4">
    <source>
        <dbReference type="SAM" id="MobiDB-lite"/>
    </source>
</evidence>
<keyword evidence="3" id="KW-0067">ATP-binding</keyword>